<sequence length="520" mass="58094">MGSKPVRERHHVVFGSTIRSLSRADQFATDGPQMSTEELRGHQENEMKRLSKPRPIAGRPDGSVLHHFLKNKNMHNKAEMDALFGPLNWLYASMQMSKDEVNLPPTLSSSRIPAQSSLCYKKAVRIIDRLMKQNGIPATDMKKRKAQLRISGTFALLFDIMTTRRVIMSGEPHKVATELYRYMGNKYHNVKFTFVGITDNGSKRVARDIFCKDKIQTAAEDAYEKYIIKSSLEVVDDNHMYIVYPENDSYVDDIIRMGIRRMHEEEEHRRERYSTPKFVPPPAPDWLQKAMEEQKALDLAAEMSKTPEPRCGSCNITVQTAPSPLRTPTPKPRAKRAPRPAPTPISRREQARLGRPRASQAPSRPGMAAVKAARPLRSGTPKSLPDTSFRHAPAISVTPLPTGSAQQAPSELMGSAVTLSNLSGIEAESQDSLKSAEFKLQQINSAFRKRLKTAKSDDVVLANSQAVDPELQRQQSIMAALMVKIEPGLESHIHFPFQATDEVEALRSFPPLGADNPLSG</sequence>
<reference evidence="2" key="1">
    <citation type="submission" date="2021-01" db="EMBL/GenBank/DDBJ databases">
        <authorList>
            <person name="Corre E."/>
            <person name="Pelletier E."/>
            <person name="Niang G."/>
            <person name="Scheremetjew M."/>
            <person name="Finn R."/>
            <person name="Kale V."/>
            <person name="Holt S."/>
            <person name="Cochrane G."/>
            <person name="Meng A."/>
            <person name="Brown T."/>
            <person name="Cohen L."/>
        </authorList>
    </citation>
    <scope>NUCLEOTIDE SEQUENCE</scope>
    <source>
        <strain evidence="2">CCMP1594</strain>
    </source>
</reference>
<protein>
    <submittedName>
        <fullName evidence="2">Uncharacterized protein</fullName>
    </submittedName>
</protein>
<name>A0A7S4CBF9_9EUGL</name>
<feature type="compositionally biased region" description="Basic and acidic residues" evidence="1">
    <location>
        <begin position="37"/>
        <end position="49"/>
    </location>
</feature>
<accession>A0A7S4CBF9</accession>
<dbReference type="AlphaFoldDB" id="A0A7S4CBF9"/>
<proteinExistence type="predicted"/>
<evidence type="ECO:0000313" key="2">
    <source>
        <dbReference type="EMBL" id="CAE0792442.1"/>
    </source>
</evidence>
<organism evidence="2">
    <name type="scientific">Eutreptiella gymnastica</name>
    <dbReference type="NCBI Taxonomy" id="73025"/>
    <lineage>
        <taxon>Eukaryota</taxon>
        <taxon>Discoba</taxon>
        <taxon>Euglenozoa</taxon>
        <taxon>Euglenida</taxon>
        <taxon>Spirocuta</taxon>
        <taxon>Euglenophyceae</taxon>
        <taxon>Eutreptiales</taxon>
        <taxon>Eutreptiaceae</taxon>
        <taxon>Eutreptiella</taxon>
    </lineage>
</organism>
<feature type="region of interest" description="Disordered" evidence="1">
    <location>
        <begin position="306"/>
        <end position="389"/>
    </location>
</feature>
<feature type="region of interest" description="Disordered" evidence="1">
    <location>
        <begin position="24"/>
        <end position="61"/>
    </location>
</feature>
<evidence type="ECO:0000256" key="1">
    <source>
        <dbReference type="SAM" id="MobiDB-lite"/>
    </source>
</evidence>
<gene>
    <name evidence="2" type="ORF">EGYM00163_LOCUS3558</name>
</gene>
<dbReference type="EMBL" id="HBJA01011242">
    <property type="protein sequence ID" value="CAE0792442.1"/>
    <property type="molecule type" value="Transcribed_RNA"/>
</dbReference>